<evidence type="ECO:0000313" key="7">
    <source>
        <dbReference type="EMBL" id="PON88331.1"/>
    </source>
</evidence>
<sequence>MGALTSNRKRGDEYLTLNHGYPSLNSPNFQVSKRPRFSSMQQSPDRAVLSSKSAVARVSRYPEAKPPLPRVHAPCRTLKFGSFLNRGSTPKTRESWGKESGDPMGNILYSNYRKAKNCALEACRSFQKEKEVIELDTDVEEVIELDTDVEEDSSIEEVEVIEDDGREGRSVPSVEELDAKTLEGGFRPSSSNTPLKVENAGKMLDALSLDLEPDTQKVSAYKKLLESASSRASRLKQLSFEIVLNEKRRTGLHFLRHIKKAVEEVPREPFTPLTREEEDEVHQAFSLSNRRKVLVVHKNSNLEITGQILQCLRPCAWLNDEVGFWSSSISAVMTVTIVSVVINLYMELLKEREKRDPKKFLNCHFFNTFFYKKLISGKGYDYKSVRRWTTQRKLGYSLYDCDKIFVPVHQDIHWCLAVINKKEEKFQYLDSLKGTDNKVLKVLANYYADEVKDKSGKEINVSSWKQEFVEDLPMQANGYDCGVFMIKYADFYSRGLGLCFNQEHMPYFRMRTAKEILRLRAE</sequence>
<name>A0A2P5ES21_TREOI</name>
<accession>A0A2P5ES21</accession>
<dbReference type="SUPFAM" id="SSF54001">
    <property type="entry name" value="Cysteine proteinases"/>
    <property type="match status" value="1"/>
</dbReference>
<dbReference type="GO" id="GO:0016926">
    <property type="term" value="P:protein desumoylation"/>
    <property type="evidence" value="ECO:0007669"/>
    <property type="project" value="TreeGrafter"/>
</dbReference>
<feature type="region of interest" description="Disordered" evidence="5">
    <location>
        <begin position="25"/>
        <end position="46"/>
    </location>
</feature>
<dbReference type="InterPro" id="IPR003653">
    <property type="entry name" value="Peptidase_C48_C"/>
</dbReference>
<dbReference type="PANTHER" id="PTHR12606:SF1">
    <property type="entry name" value="UBIQUITIN-LIKE-SPECIFIC PROTEASE 1A"/>
    <property type="match status" value="1"/>
</dbReference>
<proteinExistence type="inferred from homology"/>
<evidence type="ECO:0000256" key="5">
    <source>
        <dbReference type="SAM" id="MobiDB-lite"/>
    </source>
</evidence>
<evidence type="ECO:0000259" key="6">
    <source>
        <dbReference type="PROSITE" id="PS50600"/>
    </source>
</evidence>
<dbReference type="AlphaFoldDB" id="A0A2P5ES21"/>
<evidence type="ECO:0000256" key="2">
    <source>
        <dbReference type="ARBA" id="ARBA00022670"/>
    </source>
</evidence>
<keyword evidence="8" id="KW-1185">Reference proteome</keyword>
<comment type="similarity">
    <text evidence="1">Belongs to the peptidase C48 family.</text>
</comment>
<dbReference type="Gene3D" id="3.40.395.10">
    <property type="entry name" value="Adenoviral Proteinase, Chain A"/>
    <property type="match status" value="1"/>
</dbReference>
<dbReference type="GO" id="GO:0016929">
    <property type="term" value="F:deSUMOylase activity"/>
    <property type="evidence" value="ECO:0007669"/>
    <property type="project" value="TreeGrafter"/>
</dbReference>
<dbReference type="PROSITE" id="PS50600">
    <property type="entry name" value="ULP_PROTEASE"/>
    <property type="match status" value="1"/>
</dbReference>
<evidence type="ECO:0000256" key="4">
    <source>
        <dbReference type="ARBA" id="ARBA00022807"/>
    </source>
</evidence>
<reference evidence="8" key="1">
    <citation type="submission" date="2016-06" db="EMBL/GenBank/DDBJ databases">
        <title>Parallel loss of symbiosis genes in relatives of nitrogen-fixing non-legume Parasponia.</title>
        <authorList>
            <person name="Van Velzen R."/>
            <person name="Holmer R."/>
            <person name="Bu F."/>
            <person name="Rutten L."/>
            <person name="Van Zeijl A."/>
            <person name="Liu W."/>
            <person name="Santuari L."/>
            <person name="Cao Q."/>
            <person name="Sharma T."/>
            <person name="Shen D."/>
            <person name="Roswanjaya Y."/>
            <person name="Wardhani T."/>
            <person name="Kalhor M.S."/>
            <person name="Jansen J."/>
            <person name="Van den Hoogen J."/>
            <person name="Gungor B."/>
            <person name="Hartog M."/>
            <person name="Hontelez J."/>
            <person name="Verver J."/>
            <person name="Yang W.-C."/>
            <person name="Schijlen E."/>
            <person name="Repin R."/>
            <person name="Schilthuizen M."/>
            <person name="Schranz E."/>
            <person name="Heidstra R."/>
            <person name="Miyata K."/>
            <person name="Fedorova E."/>
            <person name="Kohlen W."/>
            <person name="Bisseling T."/>
            <person name="Smit S."/>
            <person name="Geurts R."/>
        </authorList>
    </citation>
    <scope>NUCLEOTIDE SEQUENCE [LARGE SCALE GENOMIC DNA]</scope>
    <source>
        <strain evidence="8">cv. RG33-2</strain>
    </source>
</reference>
<feature type="domain" description="Ubiquitin-like protease family profile" evidence="6">
    <location>
        <begin position="302"/>
        <end position="492"/>
    </location>
</feature>
<dbReference type="Pfam" id="PF02902">
    <property type="entry name" value="Peptidase_C48"/>
    <property type="match status" value="1"/>
</dbReference>
<dbReference type="OrthoDB" id="1939479at2759"/>
<dbReference type="InParanoid" id="A0A2P5ES21"/>
<protein>
    <submittedName>
        <fullName evidence="7">Ulp1 protease family, C-terminal catalytic domain containing protein</fullName>
    </submittedName>
</protein>
<evidence type="ECO:0000313" key="8">
    <source>
        <dbReference type="Proteomes" id="UP000237000"/>
    </source>
</evidence>
<dbReference type="EMBL" id="JXTC01000107">
    <property type="protein sequence ID" value="PON88331.1"/>
    <property type="molecule type" value="Genomic_DNA"/>
</dbReference>
<dbReference type="Proteomes" id="UP000237000">
    <property type="component" value="Unassembled WGS sequence"/>
</dbReference>
<organism evidence="7 8">
    <name type="scientific">Trema orientale</name>
    <name type="common">Charcoal tree</name>
    <name type="synonym">Celtis orientalis</name>
    <dbReference type="NCBI Taxonomy" id="63057"/>
    <lineage>
        <taxon>Eukaryota</taxon>
        <taxon>Viridiplantae</taxon>
        <taxon>Streptophyta</taxon>
        <taxon>Embryophyta</taxon>
        <taxon>Tracheophyta</taxon>
        <taxon>Spermatophyta</taxon>
        <taxon>Magnoliopsida</taxon>
        <taxon>eudicotyledons</taxon>
        <taxon>Gunneridae</taxon>
        <taxon>Pentapetalae</taxon>
        <taxon>rosids</taxon>
        <taxon>fabids</taxon>
        <taxon>Rosales</taxon>
        <taxon>Cannabaceae</taxon>
        <taxon>Trema</taxon>
    </lineage>
</organism>
<gene>
    <name evidence="7" type="ORF">TorRG33x02_159180</name>
</gene>
<evidence type="ECO:0000256" key="3">
    <source>
        <dbReference type="ARBA" id="ARBA00022801"/>
    </source>
</evidence>
<keyword evidence="2 7" id="KW-0645">Protease</keyword>
<comment type="caution">
    <text evidence="7">The sequence shown here is derived from an EMBL/GenBank/DDBJ whole genome shotgun (WGS) entry which is preliminary data.</text>
</comment>
<keyword evidence="3" id="KW-0378">Hydrolase</keyword>
<dbReference type="GO" id="GO:0006508">
    <property type="term" value="P:proteolysis"/>
    <property type="evidence" value="ECO:0007669"/>
    <property type="project" value="UniProtKB-KW"/>
</dbReference>
<dbReference type="InterPro" id="IPR038765">
    <property type="entry name" value="Papain-like_cys_pep_sf"/>
</dbReference>
<dbReference type="STRING" id="63057.A0A2P5ES21"/>
<keyword evidence="4" id="KW-0788">Thiol protease</keyword>
<evidence type="ECO:0000256" key="1">
    <source>
        <dbReference type="ARBA" id="ARBA00005234"/>
    </source>
</evidence>
<dbReference type="FunCoup" id="A0A2P5ES21">
    <property type="interactions" value="613"/>
</dbReference>
<dbReference type="GO" id="GO:0005634">
    <property type="term" value="C:nucleus"/>
    <property type="evidence" value="ECO:0007669"/>
    <property type="project" value="TreeGrafter"/>
</dbReference>
<dbReference type="PANTHER" id="PTHR12606">
    <property type="entry name" value="SENTRIN/SUMO-SPECIFIC PROTEASE"/>
    <property type="match status" value="1"/>
</dbReference>